<dbReference type="Gene3D" id="4.10.1000.10">
    <property type="entry name" value="Zinc finger, CCCH-type"/>
    <property type="match status" value="1"/>
</dbReference>
<dbReference type="GO" id="GO:0008270">
    <property type="term" value="F:zinc ion binding"/>
    <property type="evidence" value="ECO:0007669"/>
    <property type="project" value="UniProtKB-KW"/>
</dbReference>
<evidence type="ECO:0000256" key="3">
    <source>
        <dbReference type="ARBA" id="ARBA00022833"/>
    </source>
</evidence>
<dbReference type="SUPFAM" id="SSF90229">
    <property type="entry name" value="CCCH zinc finger"/>
    <property type="match status" value="1"/>
</dbReference>
<accession>A0A6C0LQX8</accession>
<organism evidence="5">
    <name type="scientific">viral metagenome</name>
    <dbReference type="NCBI Taxonomy" id="1070528"/>
    <lineage>
        <taxon>unclassified sequences</taxon>
        <taxon>metagenomes</taxon>
        <taxon>organismal metagenomes</taxon>
    </lineage>
</organism>
<keyword evidence="2" id="KW-0863">Zinc-finger</keyword>
<feature type="domain" description="C3H1-type" evidence="4">
    <location>
        <begin position="21"/>
        <end position="49"/>
    </location>
</feature>
<protein>
    <recommendedName>
        <fullName evidence="4">C3H1-type domain-containing protein</fullName>
    </recommendedName>
</protein>
<dbReference type="EMBL" id="MN740556">
    <property type="protein sequence ID" value="QHU33149.1"/>
    <property type="molecule type" value="Genomic_DNA"/>
</dbReference>
<sequence>MYEDYQSEKLYIASNKLQNIYEKRLICFSYLNGDKCQYNKTCTYAHGKEEQIIDSEKKYIYKIILSKNPTEIIENVSENIYKQLMTLTSLCDRCKNKRCTGGYNCRNGSCDFSLKLCKNDLLTGQCINKILEIKVDSVIFSKINDITSPNIYNGCLNGHHITERGLIPYCKHIYQKDNSKKSTYRSVRLVDFNQMNRFIRDDYSDVYDSSDSSDDELENLFKKDEDILFDDFTVE</sequence>
<name>A0A6C0LQX8_9ZZZZ</name>
<reference evidence="5" key="1">
    <citation type="journal article" date="2020" name="Nature">
        <title>Giant virus diversity and host interactions through global metagenomics.</title>
        <authorList>
            <person name="Schulz F."/>
            <person name="Roux S."/>
            <person name="Paez-Espino D."/>
            <person name="Jungbluth S."/>
            <person name="Walsh D.A."/>
            <person name="Denef V.J."/>
            <person name="McMahon K.D."/>
            <person name="Konstantinidis K.T."/>
            <person name="Eloe-Fadrosh E.A."/>
            <person name="Kyrpides N.C."/>
            <person name="Woyke T."/>
        </authorList>
    </citation>
    <scope>NUCLEOTIDE SEQUENCE</scope>
    <source>
        <strain evidence="5">GVMAG-S-1014582-52</strain>
    </source>
</reference>
<dbReference type="AlphaFoldDB" id="A0A6C0LQX8"/>
<evidence type="ECO:0000313" key="5">
    <source>
        <dbReference type="EMBL" id="QHU33149.1"/>
    </source>
</evidence>
<proteinExistence type="predicted"/>
<dbReference type="InterPro" id="IPR036855">
    <property type="entry name" value="Znf_CCCH_sf"/>
</dbReference>
<keyword evidence="3" id="KW-0862">Zinc</keyword>
<evidence type="ECO:0000256" key="1">
    <source>
        <dbReference type="ARBA" id="ARBA00022723"/>
    </source>
</evidence>
<dbReference type="InterPro" id="IPR000571">
    <property type="entry name" value="Znf_CCCH"/>
</dbReference>
<evidence type="ECO:0000259" key="4">
    <source>
        <dbReference type="PROSITE" id="PS50103"/>
    </source>
</evidence>
<evidence type="ECO:0000256" key="2">
    <source>
        <dbReference type="ARBA" id="ARBA00022771"/>
    </source>
</evidence>
<keyword evidence="1" id="KW-0479">Metal-binding</keyword>
<dbReference type="PROSITE" id="PS50103">
    <property type="entry name" value="ZF_C3H1"/>
    <property type="match status" value="1"/>
</dbReference>